<dbReference type="OrthoDB" id="10481897at2759"/>
<feature type="compositionally biased region" description="Polar residues" evidence="1">
    <location>
        <begin position="351"/>
        <end position="362"/>
    </location>
</feature>
<feature type="compositionally biased region" description="Acidic residues" evidence="1">
    <location>
        <begin position="275"/>
        <end position="306"/>
    </location>
</feature>
<feature type="compositionally biased region" description="Polar residues" evidence="1">
    <location>
        <begin position="899"/>
        <end position="910"/>
    </location>
</feature>
<gene>
    <name evidence="2" type="ORF">EST38_g5751</name>
</gene>
<feature type="compositionally biased region" description="Polar residues" evidence="1">
    <location>
        <begin position="443"/>
        <end position="453"/>
    </location>
</feature>
<dbReference type="EMBL" id="SDEE01000167">
    <property type="protein sequence ID" value="RXW20097.1"/>
    <property type="molecule type" value="Genomic_DNA"/>
</dbReference>
<feature type="compositionally biased region" description="Basic residues" evidence="1">
    <location>
        <begin position="1"/>
        <end position="11"/>
    </location>
</feature>
<protein>
    <submittedName>
        <fullName evidence="2">Uncharacterized protein</fullName>
    </submittedName>
</protein>
<feature type="region of interest" description="Disordered" evidence="1">
    <location>
        <begin position="899"/>
        <end position="929"/>
    </location>
</feature>
<feature type="compositionally biased region" description="Polar residues" evidence="1">
    <location>
        <begin position="384"/>
        <end position="403"/>
    </location>
</feature>
<dbReference type="AlphaFoldDB" id="A0A4Q2DJN0"/>
<evidence type="ECO:0000256" key="1">
    <source>
        <dbReference type="SAM" id="MobiDB-lite"/>
    </source>
</evidence>
<keyword evidence="3" id="KW-1185">Reference proteome</keyword>
<evidence type="ECO:0000313" key="3">
    <source>
        <dbReference type="Proteomes" id="UP000290288"/>
    </source>
</evidence>
<feature type="region of interest" description="Disordered" evidence="1">
    <location>
        <begin position="982"/>
        <end position="1004"/>
    </location>
</feature>
<feature type="region of interest" description="Disordered" evidence="1">
    <location>
        <begin position="729"/>
        <end position="803"/>
    </location>
</feature>
<feature type="compositionally biased region" description="Basic and acidic residues" evidence="1">
    <location>
        <begin position="759"/>
        <end position="769"/>
    </location>
</feature>
<proteinExistence type="predicted"/>
<accession>A0A4Q2DJN0</accession>
<organism evidence="2 3">
    <name type="scientific">Candolleomyces aberdarensis</name>
    <dbReference type="NCBI Taxonomy" id="2316362"/>
    <lineage>
        <taxon>Eukaryota</taxon>
        <taxon>Fungi</taxon>
        <taxon>Dikarya</taxon>
        <taxon>Basidiomycota</taxon>
        <taxon>Agaricomycotina</taxon>
        <taxon>Agaricomycetes</taxon>
        <taxon>Agaricomycetidae</taxon>
        <taxon>Agaricales</taxon>
        <taxon>Agaricineae</taxon>
        <taxon>Psathyrellaceae</taxon>
        <taxon>Candolleomyces</taxon>
    </lineage>
</organism>
<feature type="compositionally biased region" description="Low complexity" evidence="1">
    <location>
        <begin position="316"/>
        <end position="327"/>
    </location>
</feature>
<feature type="region of interest" description="Disordered" evidence="1">
    <location>
        <begin position="1"/>
        <end position="22"/>
    </location>
</feature>
<sequence>MGVKKNSKKTWHGTARGKGWAKKPQKAWLMKWMPRYEQCMKTKKYSGFWKDLKKEWQIEFPFLQELFPGRKFEDLSPSKKQFETWFRWHFNKRSCETKRKPSASVMSNVFNKKRKKKEFQVFAELFPEVIKDPINNACKEKGVAGQDRLSTQRQVVQEMWEAATDEQKLAVWKFIEDAKKEQDPDSPEEIQKAIDAIPAILTLAIEPLATKTKLAFFVTYVGPFPELEGRVKVRNIQFGEKLGSSVLGEVYPDREGTYNEKVSAYYIRYVHPTQEEEEEEKEKEEEEEEEDSDTESESDSEAEDSLQDQRLKDDASSSNNRASGSNSLVKPSSSKKSGLKQTKAAGKKNGTEANSRMNQDVNKTPDEEPPKSTKPKPKCPLKSDQPNKPAPQTANGESDQANKPASPVPETSKVTSNHPETHPVPQTGPGNGQEGRVVGAMDTGNQLNSSATGITPEEKQPFPLSNKRGSCGQLGSQNGLGGHIGAKNGFVPTAQPMNQPLYTQPIPHGAYGGATFAATGRFSEADGGYLGAMCTGYNGAVGAGYNTGYGGAMGGGYNSANYGMTGSGAMGGYDGANPGAMGGCNGAYGAYGAGNLSPMEGYGGANPRGQYPLPTFMDPKTHSTQQHLASLSLPNYDPSRLVNGVLLDSNSDSVYTSPDQASAYQNFSFDDAFNCEVLENMISPDQRSAGHVSSTVNILGGTILISSNVNIVSGSAPISSVVSIKSLSKNCPQSPAHDDGLPKLPQPPPQSRKPSPEQQENHSLPKDQGCRCSNRPPAPSMRANRQNEIGTNVVRPPLSRGSHKPDKTYLMLAVTYFNSLKLGDDFDSMVMKWARLEEQLEFGKKSKGTLPNAGARPSEGRSWISRTWFGQRDYANSPRIPPADGAEFGDTVKKHWNSMQPSFRQNSDGTQPLPVYSSPNPGSGDPWSDLRKSGANSFVCIVTLLAWWGVAASVTTPYYEDSRPSWQKMVLDVAKCLEEMSNVSKRSNDGDEDGSGPCKKAQHD</sequence>
<evidence type="ECO:0000313" key="2">
    <source>
        <dbReference type="EMBL" id="RXW20097.1"/>
    </source>
</evidence>
<dbReference type="STRING" id="2316362.A0A4Q2DJN0"/>
<name>A0A4Q2DJN0_9AGAR</name>
<feature type="region of interest" description="Disordered" evidence="1">
    <location>
        <begin position="271"/>
        <end position="467"/>
    </location>
</feature>
<comment type="caution">
    <text evidence="2">The sequence shown here is derived from an EMBL/GenBank/DDBJ whole genome shotgun (WGS) entry which is preliminary data.</text>
</comment>
<dbReference type="Proteomes" id="UP000290288">
    <property type="component" value="Unassembled WGS sequence"/>
</dbReference>
<feature type="compositionally biased region" description="Polar residues" evidence="1">
    <location>
        <begin position="328"/>
        <end position="340"/>
    </location>
</feature>
<reference evidence="2 3" key="1">
    <citation type="submission" date="2019-01" db="EMBL/GenBank/DDBJ databases">
        <title>Draft genome sequence of Psathyrella aberdarensis IHI B618.</title>
        <authorList>
            <person name="Buettner E."/>
            <person name="Kellner H."/>
        </authorList>
    </citation>
    <scope>NUCLEOTIDE SEQUENCE [LARGE SCALE GENOMIC DNA]</scope>
    <source>
        <strain evidence="2 3">IHI B618</strain>
    </source>
</reference>